<evidence type="ECO:0008006" key="5">
    <source>
        <dbReference type="Google" id="ProtNLM"/>
    </source>
</evidence>
<feature type="compositionally biased region" description="Gly residues" evidence="1">
    <location>
        <begin position="311"/>
        <end position="320"/>
    </location>
</feature>
<organism evidence="3 4">
    <name type="scientific">Nonomuraea corallina</name>
    <dbReference type="NCBI Taxonomy" id="2989783"/>
    <lineage>
        <taxon>Bacteria</taxon>
        <taxon>Bacillati</taxon>
        <taxon>Actinomycetota</taxon>
        <taxon>Actinomycetes</taxon>
        <taxon>Streptosporangiales</taxon>
        <taxon>Streptosporangiaceae</taxon>
        <taxon>Nonomuraea</taxon>
    </lineage>
</organism>
<comment type="caution">
    <text evidence="3">The sequence shown here is derived from an EMBL/GenBank/DDBJ whole genome shotgun (WGS) entry which is preliminary data.</text>
</comment>
<feature type="transmembrane region" description="Helical" evidence="2">
    <location>
        <begin position="115"/>
        <end position="141"/>
    </location>
</feature>
<feature type="region of interest" description="Disordered" evidence="1">
    <location>
        <begin position="307"/>
        <end position="330"/>
    </location>
</feature>
<feature type="transmembrane region" description="Helical" evidence="2">
    <location>
        <begin position="72"/>
        <end position="94"/>
    </location>
</feature>
<keyword evidence="4" id="KW-1185">Reference proteome</keyword>
<proteinExistence type="predicted"/>
<dbReference type="EMBL" id="JAPNNL010000104">
    <property type="protein sequence ID" value="MDA0636399.1"/>
    <property type="molecule type" value="Genomic_DNA"/>
</dbReference>
<evidence type="ECO:0000256" key="2">
    <source>
        <dbReference type="SAM" id="Phobius"/>
    </source>
</evidence>
<evidence type="ECO:0000313" key="3">
    <source>
        <dbReference type="EMBL" id="MDA0636399.1"/>
    </source>
</evidence>
<protein>
    <recommendedName>
        <fullName evidence="5">ABC transporter permease</fullName>
    </recommendedName>
</protein>
<feature type="transmembrane region" description="Helical" evidence="2">
    <location>
        <begin position="161"/>
        <end position="183"/>
    </location>
</feature>
<evidence type="ECO:0000256" key="1">
    <source>
        <dbReference type="SAM" id="MobiDB-lite"/>
    </source>
</evidence>
<feature type="compositionally biased region" description="Basic residues" evidence="1">
    <location>
        <begin position="321"/>
        <end position="330"/>
    </location>
</feature>
<gene>
    <name evidence="3" type="ORF">OUY22_23520</name>
</gene>
<reference evidence="3" key="1">
    <citation type="submission" date="2022-11" db="EMBL/GenBank/DDBJ databases">
        <title>Nonomuraea corallina sp. nov., a new species of the genus Nonomuraea isolated from sea side sediment in Thai sea.</title>
        <authorList>
            <person name="Ngamcharungchit C."/>
            <person name="Matsumoto A."/>
            <person name="Suriyachadkun C."/>
            <person name="Panbangred W."/>
            <person name="Inahashi Y."/>
            <person name="Intra B."/>
        </authorList>
    </citation>
    <scope>NUCLEOTIDE SEQUENCE</scope>
    <source>
        <strain evidence="3">MCN248</strain>
    </source>
</reference>
<accession>A0ABT4SGQ5</accession>
<keyword evidence="2" id="KW-0472">Membrane</keyword>
<dbReference type="RefSeq" id="WP_270157262.1">
    <property type="nucleotide sequence ID" value="NZ_JAPNNL010000104.1"/>
</dbReference>
<sequence>MIWVTWRQHRAQLLVTAGFLVVLGLLLLSSATEARSFVSRYLPGHCPGGSDFCASVEVAVGLGERYDAVYTLFGWMPLVLPALIGAFWGAPLLGREYERGTHRLAWTQGIPVRRWLAVKLGLLGGAVVAGGLLLSLMVGLWRPVFREGIDSGFGNIGVFNMTGVAPAAWWLYAFALGACAGALLRRTLPAMALVVAGVAVTMVALFGLSDHYAVPERAVLTDAVVLDDPDARLVDAGWIDPSGRAVDAPTGCERPFDGRRTEAWHACLFTQGYTYAVSYHPPERFWRFQWTEAAILTAASALLMAGTVRPRGGGPGGGAGRARRAGRGRR</sequence>
<evidence type="ECO:0000313" key="4">
    <source>
        <dbReference type="Proteomes" id="UP001144036"/>
    </source>
</evidence>
<feature type="non-terminal residue" evidence="3">
    <location>
        <position position="330"/>
    </location>
</feature>
<name>A0ABT4SGQ5_9ACTN</name>
<keyword evidence="2" id="KW-1133">Transmembrane helix</keyword>
<feature type="transmembrane region" description="Helical" evidence="2">
    <location>
        <begin position="190"/>
        <end position="208"/>
    </location>
</feature>
<dbReference type="Proteomes" id="UP001144036">
    <property type="component" value="Unassembled WGS sequence"/>
</dbReference>
<keyword evidence="2" id="KW-0812">Transmembrane</keyword>